<dbReference type="AlphaFoldDB" id="A0A0R1GTD4"/>
<evidence type="ECO:0000256" key="1">
    <source>
        <dbReference type="SAM" id="MobiDB-lite"/>
    </source>
</evidence>
<dbReference type="Proteomes" id="UP000050909">
    <property type="component" value="Unassembled WGS sequence"/>
</dbReference>
<name>A0A0R1GTD4_9LACO</name>
<evidence type="ECO:0000259" key="2">
    <source>
        <dbReference type="SMART" id="SM00244"/>
    </source>
</evidence>
<dbReference type="EMBL" id="AZCV01000006">
    <property type="protein sequence ID" value="KRK37301.1"/>
    <property type="molecule type" value="Genomic_DNA"/>
</dbReference>
<keyword evidence="4" id="KW-1185">Reference proteome</keyword>
<gene>
    <name evidence="3" type="ORF">FC62_GL001417</name>
</gene>
<dbReference type="PANTHER" id="PTHR43327">
    <property type="entry name" value="STOMATIN-LIKE PROTEIN 2, MITOCHONDRIAL"/>
    <property type="match status" value="1"/>
</dbReference>
<dbReference type="InterPro" id="IPR001107">
    <property type="entry name" value="Band_7"/>
</dbReference>
<accession>A0A0R1GTD4</accession>
<dbReference type="InterPro" id="IPR001972">
    <property type="entry name" value="Stomatin_HflK_fam"/>
</dbReference>
<reference evidence="3 4" key="1">
    <citation type="journal article" date="2015" name="Genome Announc.">
        <title>Expanding the biotechnology potential of lactobacilli through comparative genomics of 213 strains and associated genera.</title>
        <authorList>
            <person name="Sun Z."/>
            <person name="Harris H.M."/>
            <person name="McCann A."/>
            <person name="Guo C."/>
            <person name="Argimon S."/>
            <person name="Zhang W."/>
            <person name="Yang X."/>
            <person name="Jeffery I.B."/>
            <person name="Cooney J.C."/>
            <person name="Kagawa T.F."/>
            <person name="Liu W."/>
            <person name="Song Y."/>
            <person name="Salvetti E."/>
            <person name="Wrobel A."/>
            <person name="Rasinkangas P."/>
            <person name="Parkhill J."/>
            <person name="Rea M.C."/>
            <person name="O'Sullivan O."/>
            <person name="Ritari J."/>
            <person name="Douillard F.P."/>
            <person name="Paul Ross R."/>
            <person name="Yang R."/>
            <person name="Briner A.E."/>
            <person name="Felis G.E."/>
            <person name="de Vos W.M."/>
            <person name="Barrangou R."/>
            <person name="Klaenhammer T.R."/>
            <person name="Caufield P.W."/>
            <person name="Cui Y."/>
            <person name="Zhang H."/>
            <person name="O'Toole P.W."/>
        </authorList>
    </citation>
    <scope>NUCLEOTIDE SEQUENCE [LARGE SCALE GENOMIC DNA]</scope>
    <source>
        <strain evidence="3 4">DSM 20534</strain>
    </source>
</reference>
<dbReference type="PRINTS" id="PR00721">
    <property type="entry name" value="STOMATIN"/>
</dbReference>
<keyword evidence="3" id="KW-0645">Protease</keyword>
<dbReference type="PANTHER" id="PTHR43327:SF10">
    <property type="entry name" value="STOMATIN-LIKE PROTEIN 2, MITOCHONDRIAL"/>
    <property type="match status" value="1"/>
</dbReference>
<organism evidence="3 4">
    <name type="scientific">Amylolactobacillus amylotrophicus DSM 20534</name>
    <dbReference type="NCBI Taxonomy" id="1423722"/>
    <lineage>
        <taxon>Bacteria</taxon>
        <taxon>Bacillati</taxon>
        <taxon>Bacillota</taxon>
        <taxon>Bacilli</taxon>
        <taxon>Lactobacillales</taxon>
        <taxon>Lactobacillaceae</taxon>
        <taxon>Amylolactobacillus</taxon>
    </lineage>
</organism>
<evidence type="ECO:0000313" key="3">
    <source>
        <dbReference type="EMBL" id="KRK37301.1"/>
    </source>
</evidence>
<dbReference type="RefSeq" id="WP_082611598.1">
    <property type="nucleotide sequence ID" value="NZ_AZCV01000006.1"/>
</dbReference>
<dbReference type="GO" id="GO:0016020">
    <property type="term" value="C:membrane"/>
    <property type="evidence" value="ECO:0007669"/>
    <property type="project" value="InterPro"/>
</dbReference>
<dbReference type="PATRIC" id="fig|1423722.3.peg.1442"/>
<comment type="caution">
    <text evidence="3">The sequence shown here is derived from an EMBL/GenBank/DDBJ whole genome shotgun (WGS) entry which is preliminary data.</text>
</comment>
<protein>
    <submittedName>
        <fullName evidence="3">Membrane protease family stomatin prohibitin-like protein</fullName>
    </submittedName>
</protein>
<dbReference type="Pfam" id="PF01145">
    <property type="entry name" value="Band_7"/>
    <property type="match status" value="1"/>
</dbReference>
<feature type="compositionally biased region" description="Polar residues" evidence="1">
    <location>
        <begin position="274"/>
        <end position="284"/>
    </location>
</feature>
<proteinExistence type="predicted"/>
<dbReference type="CDD" id="cd08829">
    <property type="entry name" value="SPFH_paraslipin"/>
    <property type="match status" value="1"/>
</dbReference>
<sequence>MFGIKIVPQNNVGLVETFGKYSRTVNAGINFYIPLAQHIANVSMAMEPISLPGYSIITKDNAEIVATVTLNYHVTNAVKYQYENTDSVESMAQLVRGHLRDIMGNLDLNEALVSTKKINVDLAEAIGDLTDTYGIKVDRINIDELKPSLEIQKAMDKQLTADRNKTAAILRAEGESKSIELTTKAKNDALVNTAKAEATAKRTAADAEKYRIDVVQEALNNVSETYLANQSIDAYRQLANSDTNLVVVPNDGSSTYGQAGVLGNLINPKKPTFNKHNNGETSDAVNDISVSMDELTSQDDE</sequence>
<dbReference type="GO" id="GO:0008233">
    <property type="term" value="F:peptidase activity"/>
    <property type="evidence" value="ECO:0007669"/>
    <property type="project" value="UniProtKB-KW"/>
</dbReference>
<dbReference type="Gene3D" id="3.30.479.30">
    <property type="entry name" value="Band 7 domain"/>
    <property type="match status" value="1"/>
</dbReference>
<dbReference type="InterPro" id="IPR050710">
    <property type="entry name" value="Band7/mec-2_domain"/>
</dbReference>
<dbReference type="GO" id="GO:0006508">
    <property type="term" value="P:proteolysis"/>
    <property type="evidence" value="ECO:0007669"/>
    <property type="project" value="UniProtKB-KW"/>
</dbReference>
<dbReference type="InterPro" id="IPR036013">
    <property type="entry name" value="Band_7/SPFH_dom_sf"/>
</dbReference>
<dbReference type="SUPFAM" id="SSF117892">
    <property type="entry name" value="Band 7/SPFH domain"/>
    <property type="match status" value="1"/>
</dbReference>
<feature type="region of interest" description="Disordered" evidence="1">
    <location>
        <begin position="272"/>
        <end position="301"/>
    </location>
</feature>
<feature type="domain" description="Band 7" evidence="2">
    <location>
        <begin position="2"/>
        <end position="159"/>
    </location>
</feature>
<keyword evidence="3" id="KW-0378">Hydrolase</keyword>
<dbReference type="SMART" id="SM00244">
    <property type="entry name" value="PHB"/>
    <property type="match status" value="1"/>
</dbReference>
<evidence type="ECO:0000313" key="4">
    <source>
        <dbReference type="Proteomes" id="UP000050909"/>
    </source>
</evidence>